<evidence type="ECO:0000256" key="2">
    <source>
        <dbReference type="ARBA" id="ARBA00023043"/>
    </source>
</evidence>
<dbReference type="RefSeq" id="WP_205312140.1">
    <property type="nucleotide sequence ID" value="NZ_JAERPS020000007.1"/>
</dbReference>
<dbReference type="SMART" id="SM00248">
    <property type="entry name" value="ANK"/>
    <property type="match status" value="3"/>
</dbReference>
<dbReference type="InterPro" id="IPR036770">
    <property type="entry name" value="Ankyrin_rpt-contain_sf"/>
</dbReference>
<evidence type="ECO:0000256" key="1">
    <source>
        <dbReference type="ARBA" id="ARBA00022737"/>
    </source>
</evidence>
<dbReference type="PANTHER" id="PTHR24201:SF14">
    <property type="entry name" value="CYCLIN-DEPENDENT KINASE 4 INHIBITOR C-LIKE"/>
    <property type="match status" value="1"/>
</dbReference>
<gene>
    <name evidence="4" type="ORF">I4W93_017665</name>
</gene>
<sequence length="260" mass="28504">MKLWILFILAYLIPITGCSEGEVTLDDRDYLQYFSEPHEQAVIAAILAEDSGKLKSLAASGVDLNATGKFENTPLRVAIKVAKPDMLETLLTLGANPNFRTSKGVVAAKSAAEDEDPIYINILLESGLDPNLLHDKRPILFYALENERWEQFDALIKAGAEVLTTKTSNNTTIAIMLASMFQYDRLMAHIQAGGDYKTGSKAGVSVLDILADDQKKFGGDPEQDAYQKRGALLHLLRAKGQELPDGIPGVDYPNQQIDTH</sequence>
<dbReference type="InterPro" id="IPR002110">
    <property type="entry name" value="Ankyrin_rpt"/>
</dbReference>
<keyword evidence="1" id="KW-0677">Repeat</keyword>
<evidence type="ECO:0000256" key="3">
    <source>
        <dbReference type="PROSITE-ProRule" id="PRU00023"/>
    </source>
</evidence>
<evidence type="ECO:0000313" key="5">
    <source>
        <dbReference type="Proteomes" id="UP000663814"/>
    </source>
</evidence>
<dbReference type="Pfam" id="PF00023">
    <property type="entry name" value="Ank"/>
    <property type="match status" value="1"/>
</dbReference>
<dbReference type="PANTHER" id="PTHR24201">
    <property type="entry name" value="ANK_REP_REGION DOMAIN-CONTAINING PROTEIN"/>
    <property type="match status" value="1"/>
</dbReference>
<dbReference type="Proteomes" id="UP000663814">
    <property type="component" value="Unassembled WGS sequence"/>
</dbReference>
<dbReference type="Gene3D" id="1.25.40.20">
    <property type="entry name" value="Ankyrin repeat-containing domain"/>
    <property type="match status" value="1"/>
</dbReference>
<protein>
    <recommendedName>
        <fullName evidence="6">Ankyrin repeat domain-containing protein</fullName>
    </recommendedName>
</protein>
<keyword evidence="5" id="KW-1185">Reference proteome</keyword>
<proteinExistence type="predicted"/>
<dbReference type="SUPFAM" id="SSF48403">
    <property type="entry name" value="Ankyrin repeat"/>
    <property type="match status" value="1"/>
</dbReference>
<accession>A0ABS7XEE1</accession>
<reference evidence="4 5" key="1">
    <citation type="submission" date="2020-12" db="EMBL/GenBank/DDBJ databases">
        <authorList>
            <person name="Ruan W."/>
            <person name="Khan S.A."/>
            <person name="Jeon C.O."/>
        </authorList>
    </citation>
    <scope>NUCLEOTIDE SEQUENCE [LARGE SCALE GENOMIC DNA]</scope>
    <source>
        <strain evidence="4 5">MA-13</strain>
    </source>
</reference>
<dbReference type="EMBL" id="JAERPS020000007">
    <property type="protein sequence ID" value="MBZ9613425.1"/>
    <property type="molecule type" value="Genomic_DNA"/>
</dbReference>
<evidence type="ECO:0008006" key="6">
    <source>
        <dbReference type="Google" id="ProtNLM"/>
    </source>
</evidence>
<name>A0ABS7XEE1_9GAMM</name>
<dbReference type="InterPro" id="IPR050776">
    <property type="entry name" value="Ank_Repeat/CDKN_Inhibitor"/>
</dbReference>
<feature type="repeat" description="ANK" evidence="3">
    <location>
        <begin position="70"/>
        <end position="102"/>
    </location>
</feature>
<evidence type="ECO:0000313" key="4">
    <source>
        <dbReference type="EMBL" id="MBZ9613425.1"/>
    </source>
</evidence>
<reference evidence="4 5" key="2">
    <citation type="submission" date="2021-08" db="EMBL/GenBank/DDBJ databases">
        <title>Rheinheimera aquimaris sp. nov., isolated from seawater of the East Sea in Korea.</title>
        <authorList>
            <person name="Kim K.H."/>
            <person name="Wenting R."/>
            <person name="Kim K.R."/>
            <person name="Jeon C.O."/>
        </authorList>
    </citation>
    <scope>NUCLEOTIDE SEQUENCE [LARGE SCALE GENOMIC DNA]</scope>
    <source>
        <strain evidence="4 5">MA-13</strain>
    </source>
</reference>
<organism evidence="4 5">
    <name type="scientific">Rheinheimera maricola</name>
    <dbReference type="NCBI Taxonomy" id="2793282"/>
    <lineage>
        <taxon>Bacteria</taxon>
        <taxon>Pseudomonadati</taxon>
        <taxon>Pseudomonadota</taxon>
        <taxon>Gammaproteobacteria</taxon>
        <taxon>Chromatiales</taxon>
        <taxon>Chromatiaceae</taxon>
        <taxon>Rheinheimera</taxon>
    </lineage>
</organism>
<keyword evidence="2 3" id="KW-0040">ANK repeat</keyword>
<dbReference type="PROSITE" id="PS50088">
    <property type="entry name" value="ANK_REPEAT"/>
    <property type="match status" value="1"/>
</dbReference>
<comment type="caution">
    <text evidence="4">The sequence shown here is derived from an EMBL/GenBank/DDBJ whole genome shotgun (WGS) entry which is preliminary data.</text>
</comment>